<reference evidence="7" key="1">
    <citation type="submission" date="2020-11" db="EMBL/GenBank/DDBJ databases">
        <authorList>
            <person name="Tran Van P."/>
        </authorList>
    </citation>
    <scope>NUCLEOTIDE SEQUENCE</scope>
</reference>
<dbReference type="Pfam" id="PF13873">
    <property type="entry name" value="Myb_DNA-bind_5"/>
    <property type="match status" value="1"/>
</dbReference>
<evidence type="ECO:0000256" key="2">
    <source>
        <dbReference type="ARBA" id="ARBA00016807"/>
    </source>
</evidence>
<dbReference type="EMBL" id="OD574231">
    <property type="protein sequence ID" value="CAD7450264.1"/>
    <property type="molecule type" value="Genomic_DNA"/>
</dbReference>
<evidence type="ECO:0000256" key="1">
    <source>
        <dbReference type="ARBA" id="ARBA00011764"/>
    </source>
</evidence>
<proteinExistence type="predicted"/>
<organism evidence="7">
    <name type="scientific">Timema bartmani</name>
    <dbReference type="NCBI Taxonomy" id="61472"/>
    <lineage>
        <taxon>Eukaryota</taxon>
        <taxon>Metazoa</taxon>
        <taxon>Ecdysozoa</taxon>
        <taxon>Arthropoda</taxon>
        <taxon>Hexapoda</taxon>
        <taxon>Insecta</taxon>
        <taxon>Pterygota</taxon>
        <taxon>Neoptera</taxon>
        <taxon>Polyneoptera</taxon>
        <taxon>Phasmatodea</taxon>
        <taxon>Timematodea</taxon>
        <taxon>Timematoidea</taxon>
        <taxon>Timematidae</taxon>
        <taxon>Timema</taxon>
    </lineage>
</organism>
<evidence type="ECO:0000256" key="5">
    <source>
        <dbReference type="ARBA" id="ARBA00025466"/>
    </source>
</evidence>
<accession>A0A7R9FB55</accession>
<feature type="domain" description="Myb/SANT-like DNA-binding" evidence="6">
    <location>
        <begin position="25"/>
        <end position="88"/>
    </location>
</feature>
<keyword evidence="3" id="KW-0805">Transcription regulation</keyword>
<protein>
    <recommendedName>
        <fullName evidence="2">Regulatory protein zeste</fullName>
    </recommendedName>
</protein>
<dbReference type="AlphaFoldDB" id="A0A7R9FB55"/>
<keyword evidence="4" id="KW-0804">Transcription</keyword>
<gene>
    <name evidence="7" type="ORF">TBIB3V08_LOCUS12534</name>
</gene>
<comment type="function">
    <text evidence="5">Involved in transvection phenomena (= synapsis-dependent gene expression), where the synaptic pairing of chromosomes carrying genes with which zeste interacts influences the expression of these genes. Zeste binds to DNA and stimulates transcription from a nearby promoter.</text>
</comment>
<sequence>MESGKPFRKKLTPVHPTEIRTYISLSSAVWLNTKLAWNRKINVATLRAKEEAWKQILQEFNSRPFVAKRNVKQIKILYENIKQKAKRHFTVGRRSKSAAKFDLVVEKLLALFKNGLESHLCDQGCENLNVPEASLETSQEVSSSSSFVLLEDEQYWCEQEDIMAMRPVKIEDWTEPTESAASDTITLRNAAPLSMASDGDSFSTIDLQPQPGLVLLRRLNSYGEQMTASTRL</sequence>
<evidence type="ECO:0000256" key="3">
    <source>
        <dbReference type="ARBA" id="ARBA00023015"/>
    </source>
</evidence>
<name>A0A7R9FB55_9NEOP</name>
<comment type="subunit">
    <text evidence="1">Self-associates forming complexes of several hundred monomers.</text>
</comment>
<dbReference type="InterPro" id="IPR028002">
    <property type="entry name" value="Myb_DNA-bind_5"/>
</dbReference>
<evidence type="ECO:0000259" key="6">
    <source>
        <dbReference type="Pfam" id="PF13873"/>
    </source>
</evidence>
<evidence type="ECO:0000313" key="7">
    <source>
        <dbReference type="EMBL" id="CAD7450264.1"/>
    </source>
</evidence>
<evidence type="ECO:0000256" key="4">
    <source>
        <dbReference type="ARBA" id="ARBA00023163"/>
    </source>
</evidence>